<dbReference type="InterPro" id="IPR003682">
    <property type="entry name" value="rRNA_ssu_MeTfrase_G"/>
</dbReference>
<comment type="caution">
    <text evidence="6">Lacks conserved residue(s) required for the propagation of feature annotation.</text>
</comment>
<protein>
    <recommendedName>
        <fullName evidence="6">Ribosomal RNA small subunit methyltransferase G</fullName>
        <ecNumber evidence="6">2.1.1.-</ecNumber>
    </recommendedName>
    <alternativeName>
        <fullName evidence="6">16S rRNA 7-methylguanosine methyltransferase</fullName>
        <shortName evidence="6">16S rRNA m7G methyltransferase</shortName>
    </alternativeName>
</protein>
<dbReference type="OrthoDB" id="9808773at2"/>
<feature type="binding site" evidence="6">
    <location>
        <position position="78"/>
    </location>
    <ligand>
        <name>S-adenosyl-L-methionine</name>
        <dbReference type="ChEBI" id="CHEBI:59789"/>
    </ligand>
</feature>
<dbReference type="AlphaFoldDB" id="A0A3N5BC16"/>
<dbReference type="EC" id="2.1.1.-" evidence="6"/>
<sequence length="238" mass="25808">MTFTAVLRSGLTELGVELEPGAEGLLAEFFGLVKEAAAGLNLTAIKEPEEAAVKHFVDSLALLRWVSLGEGDRLLDLGSGAGFPGVPLAVAAPGCRFFLLEAVRKKCFFLEQAVKRLGLTNTTVVCGRAEEYGRLDRYREQFGWVVARGVAALRELAEYALPFVAVGGCFVAYKGPRAAAEIEAAREALELLGGRVEEMVTYSLPRGGEKRVLVFIRKERATPAQFPRRAGVARKRPL</sequence>
<organism evidence="7 8">
    <name type="scientific">Thermodesulfitimonas autotrophica</name>
    <dbReference type="NCBI Taxonomy" id="1894989"/>
    <lineage>
        <taxon>Bacteria</taxon>
        <taxon>Bacillati</taxon>
        <taxon>Bacillota</taxon>
        <taxon>Clostridia</taxon>
        <taxon>Thermoanaerobacterales</taxon>
        <taxon>Thermoanaerobacteraceae</taxon>
        <taxon>Thermodesulfitimonas</taxon>
    </lineage>
</organism>
<name>A0A3N5BC16_9THEO</name>
<dbReference type="Pfam" id="PF02527">
    <property type="entry name" value="GidB"/>
    <property type="match status" value="1"/>
</dbReference>
<dbReference type="Proteomes" id="UP000282654">
    <property type="component" value="Unassembled WGS sequence"/>
</dbReference>
<comment type="subcellular location">
    <subcellularLocation>
        <location evidence="6">Cytoplasm</location>
    </subcellularLocation>
</comment>
<keyword evidence="4 6" id="KW-0808">Transferase</keyword>
<feature type="binding site" evidence="6">
    <location>
        <position position="83"/>
    </location>
    <ligand>
        <name>S-adenosyl-L-methionine</name>
        <dbReference type="ChEBI" id="CHEBI:59789"/>
    </ligand>
</feature>
<dbReference type="PIRSF" id="PIRSF003078">
    <property type="entry name" value="GidB"/>
    <property type="match status" value="1"/>
</dbReference>
<evidence type="ECO:0000256" key="3">
    <source>
        <dbReference type="ARBA" id="ARBA00022603"/>
    </source>
</evidence>
<comment type="similarity">
    <text evidence="6">Belongs to the methyltransferase superfamily. RNA methyltransferase RsmG family.</text>
</comment>
<keyword evidence="3 6" id="KW-0489">Methyltransferase</keyword>
<evidence type="ECO:0000313" key="8">
    <source>
        <dbReference type="Proteomes" id="UP000282654"/>
    </source>
</evidence>
<evidence type="ECO:0000256" key="1">
    <source>
        <dbReference type="ARBA" id="ARBA00022490"/>
    </source>
</evidence>
<keyword evidence="8" id="KW-1185">Reference proteome</keyword>
<accession>A0A3N5BC16</accession>
<proteinExistence type="inferred from homology"/>
<evidence type="ECO:0000256" key="2">
    <source>
        <dbReference type="ARBA" id="ARBA00022552"/>
    </source>
</evidence>
<gene>
    <name evidence="6" type="primary">rsmG</name>
    <name evidence="7" type="ORF">EDD75_1462</name>
</gene>
<dbReference type="HAMAP" id="MF_00074">
    <property type="entry name" value="16SrRNA_methyltr_G"/>
    <property type="match status" value="1"/>
</dbReference>
<dbReference type="PANTHER" id="PTHR31760:SF0">
    <property type="entry name" value="S-ADENOSYL-L-METHIONINE-DEPENDENT METHYLTRANSFERASES SUPERFAMILY PROTEIN"/>
    <property type="match status" value="1"/>
</dbReference>
<evidence type="ECO:0000313" key="7">
    <source>
        <dbReference type="EMBL" id="RPF47178.1"/>
    </source>
</evidence>
<evidence type="ECO:0000256" key="5">
    <source>
        <dbReference type="ARBA" id="ARBA00022691"/>
    </source>
</evidence>
<reference evidence="7 8" key="1">
    <citation type="submission" date="2018-11" db="EMBL/GenBank/DDBJ databases">
        <title>Genomic Encyclopedia of Type Strains, Phase IV (KMG-IV): sequencing the most valuable type-strain genomes for metagenomic binning, comparative biology and taxonomic classification.</title>
        <authorList>
            <person name="Goeker M."/>
        </authorList>
    </citation>
    <scope>NUCLEOTIDE SEQUENCE [LARGE SCALE GENOMIC DNA]</scope>
    <source>
        <strain evidence="7 8">DSM 102936</strain>
    </source>
</reference>
<dbReference type="SUPFAM" id="SSF53335">
    <property type="entry name" value="S-adenosyl-L-methionine-dependent methyltransferases"/>
    <property type="match status" value="1"/>
</dbReference>
<dbReference type="Gene3D" id="3.40.50.150">
    <property type="entry name" value="Vaccinia Virus protein VP39"/>
    <property type="match status" value="1"/>
</dbReference>
<keyword evidence="1 6" id="KW-0963">Cytoplasm</keyword>
<comment type="function">
    <text evidence="6">Specifically methylates the N7 position of a guanine in 16S rRNA.</text>
</comment>
<keyword evidence="5 6" id="KW-0949">S-adenosyl-L-methionine</keyword>
<dbReference type="PANTHER" id="PTHR31760">
    <property type="entry name" value="S-ADENOSYL-L-METHIONINE-DEPENDENT METHYLTRANSFERASES SUPERFAMILY PROTEIN"/>
    <property type="match status" value="1"/>
</dbReference>
<dbReference type="GO" id="GO:0005829">
    <property type="term" value="C:cytosol"/>
    <property type="evidence" value="ECO:0007669"/>
    <property type="project" value="TreeGrafter"/>
</dbReference>
<evidence type="ECO:0000256" key="6">
    <source>
        <dbReference type="HAMAP-Rule" id="MF_00074"/>
    </source>
</evidence>
<feature type="binding site" evidence="6">
    <location>
        <begin position="129"/>
        <end position="130"/>
    </location>
    <ligand>
        <name>S-adenosyl-L-methionine</name>
        <dbReference type="ChEBI" id="CHEBI:59789"/>
    </ligand>
</feature>
<dbReference type="FunFam" id="3.40.50.150:FF:000041">
    <property type="entry name" value="Ribosomal RNA small subunit methyltransferase G"/>
    <property type="match status" value="1"/>
</dbReference>
<comment type="caution">
    <text evidence="7">The sequence shown here is derived from an EMBL/GenBank/DDBJ whole genome shotgun (WGS) entry which is preliminary data.</text>
</comment>
<dbReference type="InterPro" id="IPR029063">
    <property type="entry name" value="SAM-dependent_MTases_sf"/>
</dbReference>
<feature type="binding site" evidence="6">
    <location>
        <position position="148"/>
    </location>
    <ligand>
        <name>S-adenosyl-L-methionine</name>
        <dbReference type="ChEBI" id="CHEBI:59789"/>
    </ligand>
</feature>
<evidence type="ECO:0000256" key="4">
    <source>
        <dbReference type="ARBA" id="ARBA00022679"/>
    </source>
</evidence>
<dbReference type="EMBL" id="RKRE01000002">
    <property type="protein sequence ID" value="RPF47178.1"/>
    <property type="molecule type" value="Genomic_DNA"/>
</dbReference>
<dbReference type="GO" id="GO:0070043">
    <property type="term" value="F:rRNA (guanine-N7-)-methyltransferase activity"/>
    <property type="evidence" value="ECO:0007669"/>
    <property type="project" value="UniProtKB-UniRule"/>
</dbReference>
<keyword evidence="2 6" id="KW-0698">rRNA processing</keyword>
<dbReference type="NCBIfam" id="TIGR00138">
    <property type="entry name" value="rsmG_gidB"/>
    <property type="match status" value="1"/>
</dbReference>